<accession>A0A1M7SMT6</accession>
<dbReference type="RefSeq" id="WP_072703812.1">
    <property type="nucleotide sequence ID" value="NZ_FRDH01000008.1"/>
</dbReference>
<gene>
    <name evidence="1" type="ORF">SAMN02745247_02105</name>
</gene>
<evidence type="ECO:0000313" key="1">
    <source>
        <dbReference type="EMBL" id="SHN59758.1"/>
    </source>
</evidence>
<dbReference type="EMBL" id="FRDH01000008">
    <property type="protein sequence ID" value="SHN59758.1"/>
    <property type="molecule type" value="Genomic_DNA"/>
</dbReference>
<name>A0A1M7SMT6_9FIRM</name>
<protein>
    <submittedName>
        <fullName evidence="1">Uncharacterized protein</fullName>
    </submittedName>
</protein>
<organism evidence="1 2">
    <name type="scientific">Butyrivibrio hungatei DSM 14810</name>
    <dbReference type="NCBI Taxonomy" id="1121132"/>
    <lineage>
        <taxon>Bacteria</taxon>
        <taxon>Bacillati</taxon>
        <taxon>Bacillota</taxon>
        <taxon>Clostridia</taxon>
        <taxon>Lachnospirales</taxon>
        <taxon>Lachnospiraceae</taxon>
        <taxon>Butyrivibrio</taxon>
    </lineage>
</organism>
<sequence>MYKTGRILTDTEARNLLDEIVDIIVDTQNSSELRKDFQRQSKDAQEGYDIRMKLFHNGIVSPGTYERQLTLNDKEDS</sequence>
<evidence type="ECO:0000313" key="2">
    <source>
        <dbReference type="Proteomes" id="UP000184097"/>
    </source>
</evidence>
<reference evidence="1 2" key="1">
    <citation type="submission" date="2016-12" db="EMBL/GenBank/DDBJ databases">
        <authorList>
            <person name="Song W.-J."/>
            <person name="Kurnit D.M."/>
        </authorList>
    </citation>
    <scope>NUCLEOTIDE SEQUENCE [LARGE SCALE GENOMIC DNA]</scope>
    <source>
        <strain evidence="1 2">DSM 14810</strain>
    </source>
</reference>
<dbReference type="Proteomes" id="UP000184097">
    <property type="component" value="Unassembled WGS sequence"/>
</dbReference>
<dbReference type="AlphaFoldDB" id="A0A1M7SMT6"/>
<proteinExistence type="predicted"/>